<evidence type="ECO:0000313" key="2">
    <source>
        <dbReference type="EMBL" id="KAJ3426277.1"/>
    </source>
</evidence>
<dbReference type="AlphaFoldDB" id="A0AAV7YCG0"/>
<protein>
    <submittedName>
        <fullName evidence="2">Btb/poz domain-containing adapter for cul3-mediated rhoa degradation protein family member</fullName>
    </submittedName>
</protein>
<organism evidence="2 4">
    <name type="scientific">Anaeramoeba flamelloides</name>
    <dbReference type="NCBI Taxonomy" id="1746091"/>
    <lineage>
        <taxon>Eukaryota</taxon>
        <taxon>Metamonada</taxon>
        <taxon>Anaeramoebidae</taxon>
        <taxon>Anaeramoeba</taxon>
    </lineage>
</organism>
<dbReference type="InterPro" id="IPR000210">
    <property type="entry name" value="BTB/POZ_dom"/>
</dbReference>
<reference evidence="2" key="2">
    <citation type="submission" date="2022-08" db="EMBL/GenBank/DDBJ databases">
        <title>Novel sulphate-reducing endosymbionts in the free-living metamonad Anaeramoeba.</title>
        <authorList>
            <person name="Jerlstrom-Hultqvist J."/>
            <person name="Cepicka I."/>
            <person name="Gallot-Lavallee L."/>
            <person name="Salas-Leiva D."/>
            <person name="Curtis B.A."/>
            <person name="Zahonova K."/>
            <person name="Pipaliya S."/>
            <person name="Dacks J."/>
            <person name="Roger A.J."/>
        </authorList>
    </citation>
    <scope>NUCLEOTIDE SEQUENCE</scope>
    <source>
        <strain evidence="2">Busselton2</strain>
    </source>
</reference>
<accession>A0AAV7YCG0</accession>
<name>A0AAV7YCG0_9EUKA</name>
<evidence type="ECO:0000313" key="4">
    <source>
        <dbReference type="Proteomes" id="UP001146793"/>
    </source>
</evidence>
<proteinExistence type="predicted"/>
<dbReference type="SMART" id="SM00225">
    <property type="entry name" value="BTB"/>
    <property type="match status" value="1"/>
</dbReference>
<dbReference type="CDD" id="cd18316">
    <property type="entry name" value="BTB_POZ_KCTD-like"/>
    <property type="match status" value="1"/>
</dbReference>
<evidence type="ECO:0000259" key="1">
    <source>
        <dbReference type="PROSITE" id="PS50097"/>
    </source>
</evidence>
<dbReference type="PANTHER" id="PTHR11145:SF8">
    <property type="entry name" value="RE57120P"/>
    <property type="match status" value="1"/>
</dbReference>
<dbReference type="GO" id="GO:0051260">
    <property type="term" value="P:protein homooligomerization"/>
    <property type="evidence" value="ECO:0007669"/>
    <property type="project" value="InterPro"/>
</dbReference>
<dbReference type="InterPro" id="IPR045068">
    <property type="entry name" value="BACURD1-3"/>
</dbReference>
<comment type="caution">
    <text evidence="2">The sequence shown here is derived from an EMBL/GenBank/DDBJ whole genome shotgun (WGS) entry which is preliminary data.</text>
</comment>
<gene>
    <name evidence="2" type="ORF">M0812_28730</name>
    <name evidence="3" type="ORF">M0813_09074</name>
</gene>
<sequence>MDRLKNVHLFVGEKEFITRRDTLVSIPNTYFSNLFTNKFEVNENHIFIDRDPTHFNYILNYLRHPKTKLFPLPHDPDLLEELLIEAKFYLIPQLKKRIKQVLKETQRLKEFKFEKEKSIDTKLSQILGAIDEIYCSLRDGKFSFKILNEKK</sequence>
<dbReference type="PANTHER" id="PTHR11145">
    <property type="entry name" value="BTB/POZ DOMAIN-CONTAINING ADAPTER FOR CUL3-MEDIATED RHOA DEGRADATION PROTEIN FAMILY MEMBER"/>
    <property type="match status" value="1"/>
</dbReference>
<reference evidence="3" key="1">
    <citation type="submission" date="2022-08" db="EMBL/GenBank/DDBJ databases">
        <title>Novel sulfate-reducing endosymbionts in the free-living metamonad Anaeramoeba.</title>
        <authorList>
            <person name="Jerlstrom-Hultqvist J."/>
            <person name="Cepicka I."/>
            <person name="Gallot-Lavallee L."/>
            <person name="Salas-Leiva D."/>
            <person name="Curtis B.A."/>
            <person name="Zahonova K."/>
            <person name="Pipaliya S."/>
            <person name="Dacks J."/>
            <person name="Roger A.J."/>
        </authorList>
    </citation>
    <scope>NUCLEOTIDE SEQUENCE</scope>
    <source>
        <strain evidence="3">Schooner1</strain>
    </source>
</reference>
<dbReference type="Proteomes" id="UP001150062">
    <property type="component" value="Unassembled WGS sequence"/>
</dbReference>
<evidence type="ECO:0000313" key="5">
    <source>
        <dbReference type="Proteomes" id="UP001150062"/>
    </source>
</evidence>
<dbReference type="Pfam" id="PF02214">
    <property type="entry name" value="BTB_2"/>
    <property type="match status" value="1"/>
</dbReference>
<dbReference type="Proteomes" id="UP001146793">
    <property type="component" value="Unassembled WGS sequence"/>
</dbReference>
<feature type="domain" description="BTB" evidence="1">
    <location>
        <begin position="5"/>
        <end position="71"/>
    </location>
</feature>
<dbReference type="EMBL" id="JANTQA010000070">
    <property type="protein sequence ID" value="KAJ3426277.1"/>
    <property type="molecule type" value="Genomic_DNA"/>
</dbReference>
<dbReference type="SUPFAM" id="SSF54695">
    <property type="entry name" value="POZ domain"/>
    <property type="match status" value="1"/>
</dbReference>
<evidence type="ECO:0000313" key="3">
    <source>
        <dbReference type="EMBL" id="KAJ6228246.1"/>
    </source>
</evidence>
<dbReference type="EMBL" id="JAOAOG010000329">
    <property type="protein sequence ID" value="KAJ6228246.1"/>
    <property type="molecule type" value="Genomic_DNA"/>
</dbReference>
<dbReference type="Gene3D" id="3.30.710.10">
    <property type="entry name" value="Potassium Channel Kv1.1, Chain A"/>
    <property type="match status" value="1"/>
</dbReference>
<keyword evidence="5" id="KW-1185">Reference proteome</keyword>
<dbReference type="PROSITE" id="PS50097">
    <property type="entry name" value="BTB"/>
    <property type="match status" value="1"/>
</dbReference>
<dbReference type="InterPro" id="IPR003131">
    <property type="entry name" value="T1-type_BTB"/>
</dbReference>
<dbReference type="InterPro" id="IPR011333">
    <property type="entry name" value="SKP1/BTB/POZ_sf"/>
</dbReference>